<evidence type="ECO:0000313" key="2">
    <source>
        <dbReference type="Proteomes" id="UP000682928"/>
    </source>
</evidence>
<reference evidence="1" key="1">
    <citation type="submission" date="2021-04" db="EMBL/GenBank/DDBJ databases">
        <title>Difference and commonality of drug resistance evolution in various bacteria. and drug sensitivity profiles.</title>
        <authorList>
            <person name="Maeda T."/>
            <person name="Shibai A."/>
            <person name="Kawada K."/>
            <person name="Kotani H."/>
            <person name="Tarusawa Y."/>
            <person name="Tanabe K."/>
            <person name="Furusawa C."/>
        </authorList>
    </citation>
    <scope>NUCLEOTIDE SEQUENCE</scope>
    <source>
        <strain evidence="1">JCM 8580</strain>
    </source>
</reference>
<dbReference type="RefSeq" id="WP_088221780.1">
    <property type="nucleotide sequence ID" value="NZ_AP024590.1"/>
</dbReference>
<dbReference type="NCBIfam" id="TIGR03495">
    <property type="entry name" value="phage_LysB"/>
    <property type="match status" value="1"/>
</dbReference>
<dbReference type="InterPro" id="IPR020000">
    <property type="entry name" value="Phage_P2_LysB"/>
</dbReference>
<name>A0AA86ILS0_9ENTR</name>
<evidence type="ECO:0000313" key="1">
    <source>
        <dbReference type="EMBL" id="BCU54051.1"/>
    </source>
</evidence>
<dbReference type="EMBL" id="AP024590">
    <property type="protein sequence ID" value="BCU54051.1"/>
    <property type="molecule type" value="Genomic_DNA"/>
</dbReference>
<dbReference type="Proteomes" id="UP000682928">
    <property type="component" value="Chromosome"/>
</dbReference>
<proteinExistence type="predicted"/>
<evidence type="ECO:0008006" key="3">
    <source>
        <dbReference type="Google" id="ProtNLM"/>
    </source>
</evidence>
<sequence>MKILTTLLVLAVLLTGWLVHKNTRLRDAIDKAEHAASTQRNRAEGLENQLHVATTLAVQHEQAQVLLRQKLDTAAARDVRREQQLKRLLNENEDFRRWYGTALPDAVRRVHQRPACVSAGDCLQRLSESQSVPNAGQRSSH</sequence>
<organism evidence="1 2">
    <name type="scientific">Enterobacter kobei</name>
    <dbReference type="NCBI Taxonomy" id="208224"/>
    <lineage>
        <taxon>Bacteria</taxon>
        <taxon>Pseudomonadati</taxon>
        <taxon>Pseudomonadota</taxon>
        <taxon>Gammaproteobacteria</taxon>
        <taxon>Enterobacterales</taxon>
        <taxon>Enterobacteriaceae</taxon>
        <taxon>Enterobacter</taxon>
        <taxon>Enterobacter cloacae complex</taxon>
    </lineage>
</organism>
<protein>
    <recommendedName>
        <fullName evidence="3">LysB family phage lysis regulatory protein</fullName>
    </recommendedName>
</protein>
<accession>A0AA86ILS0</accession>
<dbReference type="AlphaFoldDB" id="A0AA86ILS0"/>
<gene>
    <name evidence="1" type="ORF">ENKO_06450</name>
</gene>